<dbReference type="InterPro" id="IPR029045">
    <property type="entry name" value="ClpP/crotonase-like_dom_sf"/>
</dbReference>
<protein>
    <recommendedName>
        <fullName evidence="1">Tail specific protease domain-containing protein</fullName>
    </recommendedName>
</protein>
<dbReference type="Gene3D" id="3.90.226.10">
    <property type="entry name" value="2-enoyl-CoA Hydratase, Chain A, domain 1"/>
    <property type="match status" value="1"/>
</dbReference>
<dbReference type="InterPro" id="IPR005151">
    <property type="entry name" value="Tail-specific_protease"/>
</dbReference>
<name>A0A425Y3Q3_9BACT</name>
<evidence type="ECO:0000313" key="3">
    <source>
        <dbReference type="Proteomes" id="UP000285794"/>
    </source>
</evidence>
<dbReference type="Proteomes" id="UP000285794">
    <property type="component" value="Unassembled WGS sequence"/>
</dbReference>
<organism evidence="2 3">
    <name type="scientific">Ancylomarina euxinus</name>
    <dbReference type="NCBI Taxonomy" id="2283627"/>
    <lineage>
        <taxon>Bacteria</taxon>
        <taxon>Pseudomonadati</taxon>
        <taxon>Bacteroidota</taxon>
        <taxon>Bacteroidia</taxon>
        <taxon>Marinilabiliales</taxon>
        <taxon>Marinifilaceae</taxon>
        <taxon>Ancylomarina</taxon>
    </lineage>
</organism>
<accession>A0A425Y3Q3</accession>
<proteinExistence type="predicted"/>
<dbReference type="GO" id="GO:0006508">
    <property type="term" value="P:proteolysis"/>
    <property type="evidence" value="ECO:0007669"/>
    <property type="project" value="InterPro"/>
</dbReference>
<evidence type="ECO:0000259" key="1">
    <source>
        <dbReference type="SMART" id="SM00245"/>
    </source>
</evidence>
<dbReference type="SMART" id="SM00245">
    <property type="entry name" value="TSPc"/>
    <property type="match status" value="1"/>
</dbReference>
<dbReference type="Pfam" id="PF03572">
    <property type="entry name" value="Peptidase_S41"/>
    <property type="match status" value="1"/>
</dbReference>
<dbReference type="RefSeq" id="WP_262701603.1">
    <property type="nucleotide sequence ID" value="NZ_JAPXVP010000004.1"/>
</dbReference>
<dbReference type="GO" id="GO:0008236">
    <property type="term" value="F:serine-type peptidase activity"/>
    <property type="evidence" value="ECO:0007669"/>
    <property type="project" value="InterPro"/>
</dbReference>
<reference evidence="2 3" key="1">
    <citation type="submission" date="2018-07" db="EMBL/GenBank/DDBJ databases">
        <title>Draft genome sequence of Ancylomarina sp. M1P.</title>
        <authorList>
            <person name="Yadav S."/>
            <person name="Villanueva L."/>
            <person name="Damste J.S.S."/>
        </authorList>
    </citation>
    <scope>NUCLEOTIDE SEQUENCE [LARGE SCALE GENOMIC DNA]</scope>
    <source>
        <strain evidence="2 3">M1P</strain>
    </source>
</reference>
<keyword evidence="3" id="KW-1185">Reference proteome</keyword>
<dbReference type="EMBL" id="QQWG01000004">
    <property type="protein sequence ID" value="RRG22894.1"/>
    <property type="molecule type" value="Genomic_DNA"/>
</dbReference>
<sequence>MTVQKSKKINIKRKASYYILPRDSSLTTGYIYMGRLEKKDLDKQFKKTILNTKNLIIDSRNYPNFIYKSLSEILLNEPRDFCIWTYMNLDYPGSIMKKTIQTGKKNKNYYKGNIYLLVDNTSKSLSEFTVMALQAADNVITIGGQTAGADGDVSYVPMPFGLKSCFSGCGVYYPNGDLTQQVGVRRDHKVVQDSSYLNGNDKILNYALELIRKSKKDNSHF</sequence>
<dbReference type="AlphaFoldDB" id="A0A425Y3Q3"/>
<feature type="domain" description="Tail specific protease" evidence="1">
    <location>
        <begin position="4"/>
        <end position="191"/>
    </location>
</feature>
<evidence type="ECO:0000313" key="2">
    <source>
        <dbReference type="EMBL" id="RRG22894.1"/>
    </source>
</evidence>
<comment type="caution">
    <text evidence="2">The sequence shown here is derived from an EMBL/GenBank/DDBJ whole genome shotgun (WGS) entry which is preliminary data.</text>
</comment>
<dbReference type="SUPFAM" id="SSF52096">
    <property type="entry name" value="ClpP/crotonase"/>
    <property type="match status" value="1"/>
</dbReference>
<gene>
    <name evidence="2" type="ORF">DWB61_05500</name>
</gene>